<dbReference type="PANTHER" id="PTHR10161:SF14">
    <property type="entry name" value="TARTRATE-RESISTANT ACID PHOSPHATASE TYPE 5"/>
    <property type="match status" value="1"/>
</dbReference>
<evidence type="ECO:0000313" key="6">
    <source>
        <dbReference type="Proteomes" id="UP000004690"/>
    </source>
</evidence>
<evidence type="ECO:0000256" key="3">
    <source>
        <dbReference type="SAM" id="SignalP"/>
    </source>
</evidence>
<name>I3C917_9FLAO</name>
<evidence type="ECO:0000313" key="5">
    <source>
        <dbReference type="EMBL" id="EIJ40110.1"/>
    </source>
</evidence>
<dbReference type="eggNOG" id="COG4775">
    <property type="taxonomic scope" value="Bacteria"/>
</dbReference>
<evidence type="ECO:0000256" key="2">
    <source>
        <dbReference type="ARBA" id="ARBA00022801"/>
    </source>
</evidence>
<keyword evidence="2" id="KW-0378">Hydrolase</keyword>
<protein>
    <submittedName>
        <fullName evidence="5">Outer membrane protein/protective antigen OMA87</fullName>
    </submittedName>
</protein>
<reference evidence="5 6" key="1">
    <citation type="submission" date="2012-02" db="EMBL/GenBank/DDBJ databases">
        <title>Improved High-Quality Draft genome of Joostella marina DSM 19592.</title>
        <authorList>
            <consortium name="US DOE Joint Genome Institute (JGI-PGF)"/>
            <person name="Lucas S."/>
            <person name="Copeland A."/>
            <person name="Lapidus A."/>
            <person name="Bruce D."/>
            <person name="Goodwin L."/>
            <person name="Pitluck S."/>
            <person name="Peters L."/>
            <person name="Chertkov O."/>
            <person name="Ovchinnikova G."/>
            <person name="Kyrpides N."/>
            <person name="Mavromatis K."/>
            <person name="Detter J.C."/>
            <person name="Han C."/>
            <person name="Land M."/>
            <person name="Hauser L."/>
            <person name="Markowitz V."/>
            <person name="Cheng J.-F."/>
            <person name="Hugenholtz P."/>
            <person name="Woyke T."/>
            <person name="Wu D."/>
            <person name="Tindall B."/>
            <person name="Brambilla E."/>
            <person name="Klenk H.-P."/>
            <person name="Eisen J.A."/>
        </authorList>
    </citation>
    <scope>NUCLEOTIDE SEQUENCE [LARGE SCALE GENOMIC DNA]</scope>
    <source>
        <strain evidence="5 6">DSM 19592</strain>
    </source>
</reference>
<dbReference type="PROSITE" id="PS51257">
    <property type="entry name" value="PROKAR_LIPOPROTEIN"/>
    <property type="match status" value="1"/>
</dbReference>
<dbReference type="Gene3D" id="3.60.21.10">
    <property type="match status" value="1"/>
</dbReference>
<dbReference type="GO" id="GO:0016787">
    <property type="term" value="F:hydrolase activity"/>
    <property type="evidence" value="ECO:0007669"/>
    <property type="project" value="UniProtKB-KW"/>
</dbReference>
<sequence length="1221" mass="138005">MIKKLPIKYLFLLVFFTACATLEYETNKENNAVLSGINKETINVFLIGDAGKLGVNNTTPKALVALQEQFKEADANDMLFFLGDNIYPLGLPSEKKKGYKAAKQNLDAQLKVAKSFPGSVYVIPGNHDWYHGIKGLKRQEKLVEEALGKNTFQPEDGCGIEKININDDTVLLLVDSQWYITDWDKQPTINDDCEIKTRDQFLEEFRSEIKKARGKTTLVAIHHPMFSNGSHAGQYTIKSNMSPLPVLGTIKNVLRTTSGASNADMSNWYYNDLRKKLIAAAQENNNVVFLSGHEHNLQFIQSDNLTQIISGSGSKITGVRKRNGNVFGASTNGFAVLNINKDKTSDVQFFDAATNKVIFRSKVNTEKGKSFINYPSQFPDSISASVYTLDETTKSGFYSWLWGARYRDYFSKPVLAKTVNLDTLYGGLKPVRKGGGTQSRSLRLEAKNGAQYVMRAVKKSATQYIQASLFDDQYVDDQFDETAAEALLKDVFTGSHPYAPLAIGELSDAAGVYHLNPKLYYIPKQNALMGYNNEFGNELYLLEEHASEGHPSLAGKNFTGDIVSTLDVIEEIHSDEDVVIDQENYVRARLFDMLIGDWDRHQDQWRWLEFKENGKKVYRALPRDRDQAFSKMSDGAILTAAINLLPAARILRQYDEDLKDVKGINVEPFPLDKTFIIDVDKSVWDAQVRYIQQHVTDDVIDKAFAEMPKEVQDESIDRIKYLLKSRRKNLQDISDRYYKVVNKLAIVTGTNKDDYFSIKAYKDGSVKVSTLRKKDDTIKDQFHHRVYNPKETKEIWIYGLDDTDTFEMFNKSRKIKIKLIGGQNNDEYIIPHGKNVVIYDYKSKKNTLDNVKSANIKLTDRYKTNVYNYKKFKNNTNQIIPVIGANPDDGLKIGVSNTYTTYGFERNPFTTQHHINAAYYFATNGYEVLYQGEFANVIGGLNFRLEAGFQSPNYSLNFFGYGNKTANNDDDLGLDYNRVKVRSVGIAPSMVWKSRRSSVTFGAYYESVEVNDTDNRFVQENNNILPSYVFDEVQFAGVKTSFSYSNYDNKAYPTVGLRFSMLAGYSANLDINSRQYGYFIPALGIAHKLNHSGRLVLASNIKAHLNIGDDYEFYQAATIGGIGGLRGFRNQRFTGKTSFYQNTDLRYSFSNIKTPLIPIKLGLYGSFDYGRVWFTENEGSKWHNSYGGGMFINGAELISANLGVFDSVDGIRVAFGLGFGF</sequence>
<dbReference type="PANTHER" id="PTHR10161">
    <property type="entry name" value="TARTRATE-RESISTANT ACID PHOSPHATASE TYPE 5"/>
    <property type="match status" value="1"/>
</dbReference>
<dbReference type="InterPro" id="IPR004843">
    <property type="entry name" value="Calcineurin-like_PHP"/>
</dbReference>
<evidence type="ECO:0000256" key="1">
    <source>
        <dbReference type="ARBA" id="ARBA00022729"/>
    </source>
</evidence>
<feature type="signal peptide" evidence="3">
    <location>
        <begin position="1"/>
        <end position="20"/>
    </location>
</feature>
<keyword evidence="6" id="KW-1185">Reference proteome</keyword>
<dbReference type="AlphaFoldDB" id="I3C917"/>
<dbReference type="RefSeq" id="WP_008614106.1">
    <property type="nucleotide sequence ID" value="NZ_JH651379.1"/>
</dbReference>
<feature type="chain" id="PRO_5003668487" evidence="3">
    <location>
        <begin position="21"/>
        <end position="1221"/>
    </location>
</feature>
<keyword evidence="1 3" id="KW-0732">Signal</keyword>
<dbReference type="HOGENOM" id="CLU_007496_0_0_10"/>
<proteinExistence type="predicted"/>
<evidence type="ECO:0000259" key="4">
    <source>
        <dbReference type="Pfam" id="PF00149"/>
    </source>
</evidence>
<dbReference type="Proteomes" id="UP000004690">
    <property type="component" value="Unassembled WGS sequence"/>
</dbReference>
<feature type="domain" description="Calcineurin-like phosphoesterase" evidence="4">
    <location>
        <begin position="46"/>
        <end position="295"/>
    </location>
</feature>
<organism evidence="5 6">
    <name type="scientific">Galbibacter orientalis DSM 19592</name>
    <dbReference type="NCBI Taxonomy" id="926559"/>
    <lineage>
        <taxon>Bacteria</taxon>
        <taxon>Pseudomonadati</taxon>
        <taxon>Bacteroidota</taxon>
        <taxon>Flavobacteriia</taxon>
        <taxon>Flavobacteriales</taxon>
        <taxon>Flavobacteriaceae</taxon>
        <taxon>Galbibacter</taxon>
    </lineage>
</organism>
<dbReference type="InterPro" id="IPR051558">
    <property type="entry name" value="Metallophosphoesterase_PAP"/>
</dbReference>
<dbReference type="SUPFAM" id="SSF56300">
    <property type="entry name" value="Metallo-dependent phosphatases"/>
    <property type="match status" value="1"/>
</dbReference>
<dbReference type="InterPro" id="IPR029052">
    <property type="entry name" value="Metallo-depent_PP-like"/>
</dbReference>
<dbReference type="OrthoDB" id="333971at2"/>
<dbReference type="STRING" id="926559.JoomaDRAFT_3163"/>
<accession>I3C917</accession>
<gene>
    <name evidence="5" type="ORF">JoomaDRAFT_3163</name>
</gene>
<dbReference type="Pfam" id="PF00149">
    <property type="entry name" value="Metallophos"/>
    <property type="match status" value="1"/>
</dbReference>
<dbReference type="EMBL" id="JH651379">
    <property type="protein sequence ID" value="EIJ40110.1"/>
    <property type="molecule type" value="Genomic_DNA"/>
</dbReference>